<dbReference type="Proteomes" id="UP000285060">
    <property type="component" value="Unassembled WGS sequence"/>
</dbReference>
<feature type="region of interest" description="Disordered" evidence="1">
    <location>
        <begin position="145"/>
        <end position="174"/>
    </location>
</feature>
<dbReference type="AlphaFoldDB" id="A0A3R6Z2W4"/>
<proteinExistence type="predicted"/>
<dbReference type="VEuPathDB" id="FungiDB:H310_05245"/>
<comment type="caution">
    <text evidence="2">The sequence shown here is derived from an EMBL/GenBank/DDBJ whole genome shotgun (WGS) entry which is preliminary data.</text>
</comment>
<keyword evidence="3" id="KW-1185">Reference proteome</keyword>
<name>A0A3R6Z2W4_9STRA</name>
<feature type="compositionally biased region" description="Polar residues" evidence="1">
    <location>
        <begin position="145"/>
        <end position="163"/>
    </location>
</feature>
<organism evidence="2 3">
    <name type="scientific">Aphanomyces invadans</name>
    <dbReference type="NCBI Taxonomy" id="157072"/>
    <lineage>
        <taxon>Eukaryota</taxon>
        <taxon>Sar</taxon>
        <taxon>Stramenopiles</taxon>
        <taxon>Oomycota</taxon>
        <taxon>Saprolegniomycetes</taxon>
        <taxon>Saprolegniales</taxon>
        <taxon>Verrucalvaceae</taxon>
        <taxon>Aphanomyces</taxon>
    </lineage>
</organism>
<reference evidence="2 3" key="1">
    <citation type="submission" date="2018-08" db="EMBL/GenBank/DDBJ databases">
        <title>Aphanomyces genome sequencing and annotation.</title>
        <authorList>
            <person name="Minardi D."/>
            <person name="Oidtmann B."/>
            <person name="Van Der Giezen M."/>
            <person name="Studholme D.J."/>
        </authorList>
    </citation>
    <scope>NUCLEOTIDE SEQUENCE [LARGE SCALE GENOMIC DNA]</scope>
    <source>
        <strain evidence="2 3">NJM0002</strain>
    </source>
</reference>
<gene>
    <name evidence="2" type="ORF">DYB32_002241</name>
</gene>
<evidence type="ECO:0000313" key="3">
    <source>
        <dbReference type="Proteomes" id="UP000285060"/>
    </source>
</evidence>
<accession>A0A3R6Z2W4</accession>
<protein>
    <submittedName>
        <fullName evidence="2">Uncharacterized protein</fullName>
    </submittedName>
</protein>
<feature type="region of interest" description="Disordered" evidence="1">
    <location>
        <begin position="1"/>
        <end position="24"/>
    </location>
</feature>
<dbReference type="EMBL" id="QUSY01000113">
    <property type="protein sequence ID" value="RHY32791.1"/>
    <property type="molecule type" value="Genomic_DNA"/>
</dbReference>
<evidence type="ECO:0000256" key="1">
    <source>
        <dbReference type="SAM" id="MobiDB-lite"/>
    </source>
</evidence>
<sequence>MIRNGKGKEPTSPTSALSMPSDDTVAKAGLKPHLPAYSPPGIKHLQCPVRVQADPSYALLQQAIRDCTVRVCAVKYGGCAFSHAMIPQYVWSFVHPFKGIQHDPMATKPVYLPYTTRKPQSSPPVAPLATLHDFMVEAEMNAKQKNVSTSPSNRSLRMSSQCSPCHLRSPPHSPHRLHNQIRLPLHPAPVLLSSSADAVDAAASLSDARVAYVDSLSKSLDSVLAPITSHHPHRLSSYTPLHQSMVPDLPLCNSNNSPLSFVQSSLTSPPTASAPPAHTSPCHGIERLQIVIDAREEAKQIFSRDLLAILRSLDQGRWSCFCLKYAAFQPDRDLHMALFHMNDVSESTRRHNMEAAAANASTWFTGLLAIVAKFTSPAASSSSTSSSAAPPPACAFILHTIRQAVLKYLRGVVQVSLSEWEAFFSGAHLQLPREVLDHRAHVEHAARKRSKINFSKLKQVIRTKGMMEALVKPRMHLIHRQSLAPVAGVVPPPSVGAIPPTTVHLKTKL</sequence>
<evidence type="ECO:0000313" key="2">
    <source>
        <dbReference type="EMBL" id="RHY32791.1"/>
    </source>
</evidence>